<dbReference type="GO" id="GO:0016020">
    <property type="term" value="C:membrane"/>
    <property type="evidence" value="ECO:0007669"/>
    <property type="project" value="InterPro"/>
</dbReference>
<keyword evidence="1" id="KW-1133">Transmembrane helix</keyword>
<protein>
    <submittedName>
        <fullName evidence="2">MerC mercury resistance protein</fullName>
    </submittedName>
</protein>
<sequence length="156" mass="16755">MSSTSACLESSLAAADSSQVRGVELGERADRIGAIASAVCAVHCASWPFLLAVLPALGSSLLASEWLERGFVVFATLLAIASLAHGFRRHRRRSAMVLAAPGLGLIWFGSFGHWHHDLVLHAVLMTLGGTFIAFAHLRNLRLQRAAHIHDAACRHD</sequence>
<feature type="transmembrane region" description="Helical" evidence="1">
    <location>
        <begin position="69"/>
        <end position="87"/>
    </location>
</feature>
<dbReference type="RefSeq" id="WP_091243166.1">
    <property type="nucleotide sequence ID" value="NZ_FNAG01000007.1"/>
</dbReference>
<dbReference type="Pfam" id="PF03203">
    <property type="entry name" value="MerC"/>
    <property type="match status" value="1"/>
</dbReference>
<organism evidence="2 3">
    <name type="scientific">Aquimonas voraii</name>
    <dbReference type="NCBI Taxonomy" id="265719"/>
    <lineage>
        <taxon>Bacteria</taxon>
        <taxon>Pseudomonadati</taxon>
        <taxon>Pseudomonadota</taxon>
        <taxon>Gammaproteobacteria</taxon>
        <taxon>Lysobacterales</taxon>
        <taxon>Lysobacteraceae</taxon>
        <taxon>Aquimonas</taxon>
    </lineage>
</organism>
<dbReference type="STRING" id="265719.SAMN04488509_10787"/>
<keyword evidence="1" id="KW-0472">Membrane</keyword>
<accession>A0A1G6XRP3</accession>
<feature type="transmembrane region" description="Helical" evidence="1">
    <location>
        <begin position="118"/>
        <end position="137"/>
    </location>
</feature>
<keyword evidence="3" id="KW-1185">Reference proteome</keyword>
<dbReference type="Proteomes" id="UP000199603">
    <property type="component" value="Unassembled WGS sequence"/>
</dbReference>
<evidence type="ECO:0000313" key="2">
    <source>
        <dbReference type="EMBL" id="SDD80016.1"/>
    </source>
</evidence>
<dbReference type="EMBL" id="FNAG01000007">
    <property type="protein sequence ID" value="SDD80016.1"/>
    <property type="molecule type" value="Genomic_DNA"/>
</dbReference>
<dbReference type="GO" id="GO:0015097">
    <property type="term" value="F:mercury ion transmembrane transporter activity"/>
    <property type="evidence" value="ECO:0007669"/>
    <property type="project" value="InterPro"/>
</dbReference>
<evidence type="ECO:0000256" key="1">
    <source>
        <dbReference type="SAM" id="Phobius"/>
    </source>
</evidence>
<name>A0A1G6XRP3_9GAMM</name>
<feature type="transmembrane region" description="Helical" evidence="1">
    <location>
        <begin position="34"/>
        <end position="57"/>
    </location>
</feature>
<feature type="transmembrane region" description="Helical" evidence="1">
    <location>
        <begin position="94"/>
        <end position="112"/>
    </location>
</feature>
<proteinExistence type="predicted"/>
<evidence type="ECO:0000313" key="3">
    <source>
        <dbReference type="Proteomes" id="UP000199603"/>
    </source>
</evidence>
<dbReference type="OrthoDB" id="5966279at2"/>
<reference evidence="2 3" key="1">
    <citation type="submission" date="2016-10" db="EMBL/GenBank/DDBJ databases">
        <authorList>
            <person name="de Groot N.N."/>
        </authorList>
    </citation>
    <scope>NUCLEOTIDE SEQUENCE [LARGE SCALE GENOMIC DNA]</scope>
    <source>
        <strain evidence="2 3">DSM 16957</strain>
    </source>
</reference>
<keyword evidence="1" id="KW-0812">Transmembrane</keyword>
<gene>
    <name evidence="2" type="ORF">SAMN04488509_10787</name>
</gene>
<dbReference type="InterPro" id="IPR004891">
    <property type="entry name" value="Mercury-R_MerC"/>
</dbReference>
<dbReference type="AlphaFoldDB" id="A0A1G6XRP3"/>